<dbReference type="InterPro" id="IPR018958">
    <property type="entry name" value="Knr4/Smi1-like_dom"/>
</dbReference>
<dbReference type="SMART" id="SM00860">
    <property type="entry name" value="SMI1_KNR4"/>
    <property type="match status" value="1"/>
</dbReference>
<sequence>MKSWTEGIIQQWKTDSIPLNKGALIEMIAETETALGFRFPVEFTELYLQTDGFAHQELPGSGYVIWPIHRILHEFRKSDNKNFIGFANFPGHHQTIGFLKNKRGIFRNSDQQSSFADTFKEGIQWMNITQRR</sequence>
<reference evidence="2 3" key="1">
    <citation type="submission" date="2019-06" db="EMBL/GenBank/DDBJ databases">
        <title>Sorghum-associated microbial communities from plants grown in Nebraska, USA.</title>
        <authorList>
            <person name="Schachtman D."/>
        </authorList>
    </citation>
    <scope>NUCLEOTIDE SEQUENCE [LARGE SCALE GENOMIC DNA]</scope>
    <source>
        <strain evidence="2 3">1209</strain>
    </source>
</reference>
<comment type="caution">
    <text evidence="2">The sequence shown here is derived from an EMBL/GenBank/DDBJ whole genome shotgun (WGS) entry which is preliminary data.</text>
</comment>
<proteinExistence type="predicted"/>
<dbReference type="Pfam" id="PF09346">
    <property type="entry name" value="SMI1_KNR4"/>
    <property type="match status" value="1"/>
</dbReference>
<feature type="domain" description="Knr4/Smi1-like" evidence="1">
    <location>
        <begin position="22"/>
        <end position="121"/>
    </location>
</feature>
<name>A0A561PGR4_9BACT</name>
<evidence type="ECO:0000313" key="2">
    <source>
        <dbReference type="EMBL" id="TWF37308.1"/>
    </source>
</evidence>
<protein>
    <recommendedName>
        <fullName evidence="1">Knr4/Smi1-like domain-containing protein</fullName>
    </recommendedName>
</protein>
<evidence type="ECO:0000259" key="1">
    <source>
        <dbReference type="SMART" id="SM00860"/>
    </source>
</evidence>
<gene>
    <name evidence="2" type="ORF">FHW36_107235</name>
</gene>
<dbReference type="RefSeq" id="WP_145672315.1">
    <property type="nucleotide sequence ID" value="NZ_VIWO01000007.1"/>
</dbReference>
<dbReference type="EMBL" id="VIWO01000007">
    <property type="protein sequence ID" value="TWF37308.1"/>
    <property type="molecule type" value="Genomic_DNA"/>
</dbReference>
<dbReference type="Gene3D" id="3.40.1580.10">
    <property type="entry name" value="SMI1/KNR4-like"/>
    <property type="match status" value="1"/>
</dbReference>
<dbReference type="AlphaFoldDB" id="A0A561PGR4"/>
<organism evidence="2 3">
    <name type="scientific">Chitinophaga polysaccharea</name>
    <dbReference type="NCBI Taxonomy" id="1293035"/>
    <lineage>
        <taxon>Bacteria</taxon>
        <taxon>Pseudomonadati</taxon>
        <taxon>Bacteroidota</taxon>
        <taxon>Chitinophagia</taxon>
        <taxon>Chitinophagales</taxon>
        <taxon>Chitinophagaceae</taxon>
        <taxon>Chitinophaga</taxon>
    </lineage>
</organism>
<dbReference type="OrthoDB" id="796581at2"/>
<dbReference type="Proteomes" id="UP000320811">
    <property type="component" value="Unassembled WGS sequence"/>
</dbReference>
<accession>A0A561PGR4</accession>
<evidence type="ECO:0000313" key="3">
    <source>
        <dbReference type="Proteomes" id="UP000320811"/>
    </source>
</evidence>
<keyword evidence="3" id="KW-1185">Reference proteome</keyword>
<dbReference type="InterPro" id="IPR037883">
    <property type="entry name" value="Knr4/Smi1-like_sf"/>
</dbReference>
<dbReference type="SUPFAM" id="SSF160631">
    <property type="entry name" value="SMI1/KNR4-like"/>
    <property type="match status" value="1"/>
</dbReference>